<reference evidence="2 3" key="1">
    <citation type="journal article" date="2012" name="PLoS Pathog.">
        <title>Diverse lifestyles and strategies of plant pathogenesis encoded in the genomes of eighteen Dothideomycetes fungi.</title>
        <authorList>
            <person name="Ohm R.A."/>
            <person name="Feau N."/>
            <person name="Henrissat B."/>
            <person name="Schoch C.L."/>
            <person name="Horwitz B.A."/>
            <person name="Barry K.W."/>
            <person name="Condon B.J."/>
            <person name="Copeland A.C."/>
            <person name="Dhillon B."/>
            <person name="Glaser F."/>
            <person name="Hesse C.N."/>
            <person name="Kosti I."/>
            <person name="LaButti K."/>
            <person name="Lindquist E.A."/>
            <person name="Lucas S."/>
            <person name="Salamov A.A."/>
            <person name="Bradshaw R.E."/>
            <person name="Ciuffetti L."/>
            <person name="Hamelin R.C."/>
            <person name="Kema G.H.J."/>
            <person name="Lawrence C."/>
            <person name="Scott J.A."/>
            <person name="Spatafora J.W."/>
            <person name="Turgeon B.G."/>
            <person name="de Wit P.J.G.M."/>
            <person name="Zhong S."/>
            <person name="Goodwin S.B."/>
            <person name="Grigoriev I.V."/>
        </authorList>
    </citation>
    <scope>NUCLEOTIDE SEQUENCE [LARGE SCALE GENOMIC DNA]</scope>
    <source>
        <strain evidence="2 3">CIRAD86</strain>
    </source>
</reference>
<dbReference type="Proteomes" id="UP000016932">
    <property type="component" value="Unassembled WGS sequence"/>
</dbReference>
<dbReference type="HOGENOM" id="CLU_455693_0_0_1"/>
<dbReference type="GeneID" id="19333993"/>
<name>M3AMM2_PSEFD</name>
<sequence>MAPTAYELLLNTHPSNDVCLVLASSFESVRLKALFMVAAMTPIIPVERLRRDWTLDKGDRGFLPLTEYVSELGSEKQHMTCGNAAHASAIPHSMCVSKSRNSPTSNNPKLPSRHHPTCLQTLPQELYDLIYYETFTIAPDKTFYTANKKNETPTPRPVILVDKTTRPPTNMHVNHVTRIKVLNSYYSNTFVFNTPDLCKLWFNSLPSTSLVQKVGFVVHGEFMDQPAIDAAVWLIQHQGFGMKDGQYLNDSTECLKNESGTKVCSLTYELQTELHSSRPRMYLDIGPAQLISFTPIVLCCNQSDRSHTDQSVHPKGRTTQGCDFNPRSLFQDPELARTTSQNEQNSSSPRATRIAITGALRHDQSRNLHSPTTRDKTVDPFYLIQSFIFPFTNHDLPMETTRTRQNYVWSTLPPELYEQIYNDTFDIISTLHREIYINKSWRPPSILLINQVTRADLLHAYYSSRTFVVRRRDTYWFDLFCAWIDNRKHLWHNSPTGFGIPIRLGFLERGLRFGGRRTSGLDDEVKAANSHRLYLTMSEAYKLCTLLDRLPKELFDRIYSVIGELFLKFSKIHPIVSKSSAERQYSCFRVEKHCAKLSL</sequence>
<gene>
    <name evidence="2" type="ORF">MYCFIDRAFT_178809</name>
</gene>
<dbReference type="KEGG" id="pfj:MYCFIDRAFT_178809"/>
<organism evidence="2 3">
    <name type="scientific">Pseudocercospora fijiensis (strain CIRAD86)</name>
    <name type="common">Black leaf streak disease fungus</name>
    <name type="synonym">Mycosphaerella fijiensis</name>
    <dbReference type="NCBI Taxonomy" id="383855"/>
    <lineage>
        <taxon>Eukaryota</taxon>
        <taxon>Fungi</taxon>
        <taxon>Dikarya</taxon>
        <taxon>Ascomycota</taxon>
        <taxon>Pezizomycotina</taxon>
        <taxon>Dothideomycetes</taxon>
        <taxon>Dothideomycetidae</taxon>
        <taxon>Mycosphaerellales</taxon>
        <taxon>Mycosphaerellaceae</taxon>
        <taxon>Pseudocercospora</taxon>
    </lineage>
</organism>
<evidence type="ECO:0000313" key="3">
    <source>
        <dbReference type="Proteomes" id="UP000016932"/>
    </source>
</evidence>
<evidence type="ECO:0000256" key="1">
    <source>
        <dbReference type="SAM" id="MobiDB-lite"/>
    </source>
</evidence>
<dbReference type="RefSeq" id="XP_007931005.1">
    <property type="nucleotide sequence ID" value="XM_007932814.1"/>
</dbReference>
<evidence type="ECO:0000313" key="2">
    <source>
        <dbReference type="EMBL" id="EME78697.1"/>
    </source>
</evidence>
<accession>M3AMM2</accession>
<keyword evidence="3" id="KW-1185">Reference proteome</keyword>
<feature type="compositionally biased region" description="Polar residues" evidence="1">
    <location>
        <begin position="96"/>
        <end position="109"/>
    </location>
</feature>
<dbReference type="VEuPathDB" id="FungiDB:MYCFIDRAFT_178809"/>
<dbReference type="OrthoDB" id="3650741at2759"/>
<protein>
    <submittedName>
        <fullName evidence="2">Uncharacterized protein</fullName>
    </submittedName>
</protein>
<dbReference type="EMBL" id="KB446563">
    <property type="protein sequence ID" value="EME78697.1"/>
    <property type="molecule type" value="Genomic_DNA"/>
</dbReference>
<dbReference type="AlphaFoldDB" id="M3AMM2"/>
<feature type="region of interest" description="Disordered" evidence="1">
    <location>
        <begin position="307"/>
        <end position="326"/>
    </location>
</feature>
<feature type="region of interest" description="Disordered" evidence="1">
    <location>
        <begin position="95"/>
        <end position="115"/>
    </location>
</feature>
<proteinExistence type="predicted"/>